<keyword evidence="3" id="KW-1185">Reference proteome</keyword>
<reference evidence="2 3" key="1">
    <citation type="submission" date="2020-08" db="EMBL/GenBank/DDBJ databases">
        <title>Functional genomics of gut bacteria from endangered species of beetles.</title>
        <authorList>
            <person name="Carlos-Shanley C."/>
        </authorList>
    </citation>
    <scope>NUCLEOTIDE SEQUENCE [LARGE SCALE GENOMIC DNA]</scope>
    <source>
        <strain evidence="2 3">S00245</strain>
    </source>
</reference>
<comment type="caution">
    <text evidence="2">The sequence shown here is derived from an EMBL/GenBank/DDBJ whole genome shotgun (WGS) entry which is preliminary data.</text>
</comment>
<keyword evidence="2" id="KW-0413">Isomerase</keyword>
<dbReference type="Gene3D" id="3.10.450.50">
    <property type="match status" value="1"/>
</dbReference>
<dbReference type="EMBL" id="JACHLR010000011">
    <property type="protein sequence ID" value="MBB4859354.1"/>
    <property type="molecule type" value="Genomic_DNA"/>
</dbReference>
<keyword evidence="1" id="KW-0732">Signal</keyword>
<accession>A0A7W7NXD9</accession>
<dbReference type="InterPro" id="IPR032710">
    <property type="entry name" value="NTF2-like_dom_sf"/>
</dbReference>
<dbReference type="AlphaFoldDB" id="A0A7W7NXD9"/>
<sequence>MKLQVKVGIAALLALALPAPLAAAQNCVGSGDASPGELHRQVMLQGWQHEPGDPRFSFRAKLGRFYDWEAQDGLFFDDFDPQRRAVRSVAEYGGIWEPIFRANRSALHAISDAPTVLIGSDLAASSLEFTARIETLKGKVTGIRTRSDMVWRCRPDGWKIVREHNSSKIVPVAEAERIIAGQGDNPQASM</sequence>
<dbReference type="SUPFAM" id="SSF54427">
    <property type="entry name" value="NTF2-like"/>
    <property type="match status" value="1"/>
</dbReference>
<dbReference type="GO" id="GO:0016853">
    <property type="term" value="F:isomerase activity"/>
    <property type="evidence" value="ECO:0007669"/>
    <property type="project" value="UniProtKB-KW"/>
</dbReference>
<evidence type="ECO:0000256" key="1">
    <source>
        <dbReference type="SAM" id="SignalP"/>
    </source>
</evidence>
<name>A0A7W7NXD9_9SPHN</name>
<gene>
    <name evidence="2" type="ORF">HNO88_002683</name>
</gene>
<dbReference type="RefSeq" id="WP_221420010.1">
    <property type="nucleotide sequence ID" value="NZ_JACHLR010000011.1"/>
</dbReference>
<feature type="chain" id="PRO_5031366681" evidence="1">
    <location>
        <begin position="25"/>
        <end position="190"/>
    </location>
</feature>
<evidence type="ECO:0000313" key="2">
    <source>
        <dbReference type="EMBL" id="MBB4859354.1"/>
    </source>
</evidence>
<proteinExistence type="predicted"/>
<evidence type="ECO:0000313" key="3">
    <source>
        <dbReference type="Proteomes" id="UP000555448"/>
    </source>
</evidence>
<feature type="signal peptide" evidence="1">
    <location>
        <begin position="1"/>
        <end position="24"/>
    </location>
</feature>
<dbReference type="Proteomes" id="UP000555448">
    <property type="component" value="Unassembled WGS sequence"/>
</dbReference>
<organism evidence="2 3">
    <name type="scientific">Novosphingobium chloroacetimidivorans</name>
    <dbReference type="NCBI Taxonomy" id="1428314"/>
    <lineage>
        <taxon>Bacteria</taxon>
        <taxon>Pseudomonadati</taxon>
        <taxon>Pseudomonadota</taxon>
        <taxon>Alphaproteobacteria</taxon>
        <taxon>Sphingomonadales</taxon>
        <taxon>Sphingomonadaceae</taxon>
        <taxon>Novosphingobium</taxon>
    </lineage>
</organism>
<protein>
    <submittedName>
        <fullName evidence="2">Ketosteroid isomerase-like protein</fullName>
    </submittedName>
</protein>